<dbReference type="Proteomes" id="UP000829291">
    <property type="component" value="Chromosome 6"/>
</dbReference>
<evidence type="ECO:0000256" key="3">
    <source>
        <dbReference type="ARBA" id="ARBA00022448"/>
    </source>
</evidence>
<keyword evidence="10" id="KW-1185">Reference proteome</keyword>
<name>A0ABM3GID5_NEOLC</name>
<keyword evidence="3" id="KW-0813">Transport</keyword>
<evidence type="ECO:0000256" key="2">
    <source>
        <dbReference type="ARBA" id="ARBA00006459"/>
    </source>
</evidence>
<dbReference type="PANTHER" id="PTHR11616:SF240">
    <property type="entry name" value="BLOATED TUBULES, ISOFORM B-RELATED"/>
    <property type="match status" value="1"/>
</dbReference>
<evidence type="ECO:0000313" key="10">
    <source>
        <dbReference type="Proteomes" id="UP000829291"/>
    </source>
</evidence>
<feature type="transmembrane region" description="Helical" evidence="9">
    <location>
        <begin position="559"/>
        <end position="577"/>
    </location>
</feature>
<feature type="transmembrane region" description="Helical" evidence="9">
    <location>
        <begin position="94"/>
        <end position="113"/>
    </location>
</feature>
<evidence type="ECO:0000256" key="6">
    <source>
        <dbReference type="ARBA" id="ARBA00022989"/>
    </source>
</evidence>
<dbReference type="SUPFAM" id="SSF161070">
    <property type="entry name" value="SNF-like"/>
    <property type="match status" value="1"/>
</dbReference>
<accession>A0ABM3GID5</accession>
<evidence type="ECO:0000256" key="4">
    <source>
        <dbReference type="ARBA" id="ARBA00022692"/>
    </source>
</evidence>
<comment type="similarity">
    <text evidence="2">Belongs to the sodium:neurotransmitter symporter (SNF) (TC 2.A.22) family.</text>
</comment>
<comment type="subcellular location">
    <subcellularLocation>
        <location evidence="1">Membrane</location>
        <topology evidence="1">Multi-pass membrane protein</topology>
    </subcellularLocation>
</comment>
<organism evidence="10 11">
    <name type="scientific">Neodiprion lecontei</name>
    <name type="common">Redheaded pine sawfly</name>
    <dbReference type="NCBI Taxonomy" id="441921"/>
    <lineage>
        <taxon>Eukaryota</taxon>
        <taxon>Metazoa</taxon>
        <taxon>Ecdysozoa</taxon>
        <taxon>Arthropoda</taxon>
        <taxon>Hexapoda</taxon>
        <taxon>Insecta</taxon>
        <taxon>Pterygota</taxon>
        <taxon>Neoptera</taxon>
        <taxon>Endopterygota</taxon>
        <taxon>Hymenoptera</taxon>
        <taxon>Tenthredinoidea</taxon>
        <taxon>Diprionidae</taxon>
        <taxon>Diprioninae</taxon>
        <taxon>Neodiprion</taxon>
    </lineage>
</organism>
<gene>
    <name evidence="11" type="primary">LOC107227060</name>
</gene>
<proteinExistence type="inferred from homology"/>
<dbReference type="RefSeq" id="XP_046600041.1">
    <property type="nucleotide sequence ID" value="XM_046744085.1"/>
</dbReference>
<keyword evidence="5" id="KW-0769">Symport</keyword>
<evidence type="ECO:0000256" key="7">
    <source>
        <dbReference type="ARBA" id="ARBA00023136"/>
    </source>
</evidence>
<dbReference type="Pfam" id="PF00209">
    <property type="entry name" value="SNF"/>
    <property type="match status" value="1"/>
</dbReference>
<feature type="transmembrane region" description="Helical" evidence="9">
    <location>
        <begin position="346"/>
        <end position="365"/>
    </location>
</feature>
<evidence type="ECO:0000256" key="1">
    <source>
        <dbReference type="ARBA" id="ARBA00004141"/>
    </source>
</evidence>
<feature type="region of interest" description="Disordered" evidence="8">
    <location>
        <begin position="1"/>
        <end position="38"/>
    </location>
</feature>
<feature type="transmembrane region" description="Helical" evidence="9">
    <location>
        <begin position="266"/>
        <end position="290"/>
    </location>
</feature>
<dbReference type="InterPro" id="IPR000175">
    <property type="entry name" value="Na/ntran_symport"/>
</dbReference>
<sequence length="642" mass="73200">MASSLKSIEDESRPSASQSSSDANVFEEVEAEDSQKSFESRTSARLEKLTGTKEKKVTDGVWQSYYHCLVALVMATDIRYWTPDWYQNAPTQGLLAIHFILVMVFIHLPINYMEMFVAQYTKEPPINLWKICPIFLGYCYALIAYSILQSWLDTVFCGRNLLYLIEAVFDQAPWLRCASGLGAKCLVVTSETKLSKDCKVDKNTTLFSCPDRGTFDFSAQHWFKSRYKVNSSTGRPPLDTQWKLVLCSIAHWLIVTLSAARTIYKFGTAIYCIAIAVLVFMLLELIYILYKVDLTALIRIAFGPTRLADFVNKEFWAVAYIGTIWRAHVTTPPLTMSFVARVDSKFSIAWCAIIVSFATFFLVLFKTTTRGALRRLIADALNVDPDLLTLNSGSSGLALIPQHLGTLPMPLMWTFYWFAMRYAVLWLQSTMVVEAILENFFLKNNVRKEFRIYFIGLYCVTACIINVVIVIEQSALPSLNLIYSSIIFTGFTFMPLVESIFILLIYGLGVFIDDVHFMYGSPPSFFWRFCWKLLPFMLLSLYVASLVTELKNGVTSLGTPFLLLKAALIAIIPVFAVKQIMYAVYTENLTYLFNPVFDWGPRDKEVRKARKQFNPKTDIRSQPERTVNYVKPRSSIRALSIE</sequence>
<keyword evidence="4 9" id="KW-0812">Transmembrane</keyword>
<dbReference type="PROSITE" id="PS50267">
    <property type="entry name" value="NA_NEUROTRAN_SYMP_3"/>
    <property type="match status" value="1"/>
</dbReference>
<reference evidence="11" key="1">
    <citation type="submission" date="2025-08" db="UniProtKB">
        <authorList>
            <consortium name="RefSeq"/>
        </authorList>
    </citation>
    <scope>IDENTIFICATION</scope>
    <source>
        <tissue evidence="11">Thorax and Abdomen</tissue>
    </source>
</reference>
<evidence type="ECO:0000313" key="11">
    <source>
        <dbReference type="RefSeq" id="XP_046600041.1"/>
    </source>
</evidence>
<feature type="transmembrane region" description="Helical" evidence="9">
    <location>
        <begin position="529"/>
        <end position="547"/>
    </location>
</feature>
<keyword evidence="6 9" id="KW-1133">Transmembrane helix</keyword>
<evidence type="ECO:0000256" key="5">
    <source>
        <dbReference type="ARBA" id="ARBA00022847"/>
    </source>
</evidence>
<feature type="transmembrane region" description="Helical" evidence="9">
    <location>
        <begin position="452"/>
        <end position="471"/>
    </location>
</feature>
<dbReference type="GeneID" id="107227060"/>
<protein>
    <submittedName>
        <fullName evidence="11">Sodium-dependent nutrient amino acid transporter 1-like</fullName>
    </submittedName>
</protein>
<feature type="transmembrane region" description="Helical" evidence="9">
    <location>
        <begin position="128"/>
        <end position="148"/>
    </location>
</feature>
<dbReference type="PANTHER" id="PTHR11616">
    <property type="entry name" value="SODIUM/CHLORIDE DEPENDENT TRANSPORTER"/>
    <property type="match status" value="1"/>
</dbReference>
<keyword evidence="7 9" id="KW-0472">Membrane</keyword>
<dbReference type="InterPro" id="IPR037272">
    <property type="entry name" value="SNS_sf"/>
</dbReference>
<evidence type="ECO:0000256" key="8">
    <source>
        <dbReference type="SAM" id="MobiDB-lite"/>
    </source>
</evidence>
<feature type="transmembrane region" description="Helical" evidence="9">
    <location>
        <begin position="483"/>
        <end position="508"/>
    </location>
</feature>
<evidence type="ECO:0000256" key="9">
    <source>
        <dbReference type="SAM" id="Phobius"/>
    </source>
</evidence>